<keyword evidence="3" id="KW-1185">Reference proteome</keyword>
<sequence length="129" mass="14447">MASTCHNLLRAYDPVDSPYEVREPAHTPPPPAPPPKSPTYFICIYRYETLDKISQLPGPGRSRIHPSPLYHSEPRGLSSSVMRCTYSKRASGRAYPQHSSRPDDLVENAVAPRTKVQSDVLSNRFCIVI</sequence>
<dbReference type="AlphaFoldDB" id="C1GFI4"/>
<protein>
    <submittedName>
        <fullName evidence="2">Uncharacterized protein</fullName>
    </submittedName>
</protein>
<dbReference type="GeneID" id="22584835"/>
<evidence type="ECO:0000256" key="1">
    <source>
        <dbReference type="SAM" id="MobiDB-lite"/>
    </source>
</evidence>
<dbReference type="KEGG" id="pbn:PADG_06020"/>
<dbReference type="HOGENOM" id="CLU_1949471_0_0_1"/>
<proteinExistence type="predicted"/>
<evidence type="ECO:0000313" key="3">
    <source>
        <dbReference type="Proteomes" id="UP000001628"/>
    </source>
</evidence>
<feature type="region of interest" description="Disordered" evidence="1">
    <location>
        <begin position="56"/>
        <end position="76"/>
    </location>
</feature>
<gene>
    <name evidence="2" type="ORF">PADG_06020</name>
</gene>
<evidence type="ECO:0000313" key="2">
    <source>
        <dbReference type="EMBL" id="EEH49941.2"/>
    </source>
</evidence>
<dbReference type="EMBL" id="KN275963">
    <property type="protein sequence ID" value="EEH49941.2"/>
    <property type="molecule type" value="Genomic_DNA"/>
</dbReference>
<dbReference type="Proteomes" id="UP000001628">
    <property type="component" value="Unassembled WGS sequence"/>
</dbReference>
<reference evidence="2 3" key="1">
    <citation type="journal article" date="2011" name="PLoS Genet.">
        <title>Comparative genomic analysis of human fungal pathogens causing paracoccidioidomycosis.</title>
        <authorList>
            <person name="Desjardins C.A."/>
            <person name="Champion M.D."/>
            <person name="Holder J.W."/>
            <person name="Muszewska A."/>
            <person name="Goldberg J."/>
            <person name="Bailao A.M."/>
            <person name="Brigido M.M."/>
            <person name="Ferreira M.E."/>
            <person name="Garcia A.M."/>
            <person name="Grynberg M."/>
            <person name="Gujja S."/>
            <person name="Heiman D.I."/>
            <person name="Henn M.R."/>
            <person name="Kodira C.D."/>
            <person name="Leon-Narvaez H."/>
            <person name="Longo L.V."/>
            <person name="Ma L.J."/>
            <person name="Malavazi I."/>
            <person name="Matsuo A.L."/>
            <person name="Morais F.V."/>
            <person name="Pereira M."/>
            <person name="Rodriguez-Brito S."/>
            <person name="Sakthikumar S."/>
            <person name="Salem-Izacc S.M."/>
            <person name="Sykes S.M."/>
            <person name="Teixeira M.M."/>
            <person name="Vallejo M.C."/>
            <person name="Walter M.E."/>
            <person name="Yandava C."/>
            <person name="Young S."/>
            <person name="Zeng Q."/>
            <person name="Zucker J."/>
            <person name="Felipe M.S."/>
            <person name="Goldman G.H."/>
            <person name="Haas B.J."/>
            <person name="McEwen J.G."/>
            <person name="Nino-Vega G."/>
            <person name="Puccia R."/>
            <person name="San-Blas G."/>
            <person name="Soares C.M."/>
            <person name="Birren B.W."/>
            <person name="Cuomo C.A."/>
        </authorList>
    </citation>
    <scope>NUCLEOTIDE SEQUENCE [LARGE SCALE GENOMIC DNA]</scope>
    <source>
        <strain evidence="2 3">Pb18</strain>
    </source>
</reference>
<name>C1GFI4_PARBD</name>
<dbReference type="InParanoid" id="C1GFI4"/>
<organism evidence="2 3">
    <name type="scientific">Paracoccidioides brasiliensis (strain Pb18)</name>
    <dbReference type="NCBI Taxonomy" id="502780"/>
    <lineage>
        <taxon>Eukaryota</taxon>
        <taxon>Fungi</taxon>
        <taxon>Dikarya</taxon>
        <taxon>Ascomycota</taxon>
        <taxon>Pezizomycotina</taxon>
        <taxon>Eurotiomycetes</taxon>
        <taxon>Eurotiomycetidae</taxon>
        <taxon>Onygenales</taxon>
        <taxon>Ajellomycetaceae</taxon>
        <taxon>Paracoccidioides</taxon>
    </lineage>
</organism>
<dbReference type="VEuPathDB" id="FungiDB:PADG_06020"/>
<accession>C1GFI4</accession>
<dbReference type="eggNOG" id="ENOG502RQYF">
    <property type="taxonomic scope" value="Eukaryota"/>
</dbReference>
<dbReference type="RefSeq" id="XP_010761305.1">
    <property type="nucleotide sequence ID" value="XM_010763003.1"/>
</dbReference>